<proteinExistence type="predicted"/>
<dbReference type="EMBL" id="JAKOGI010000052">
    <property type="protein sequence ID" value="KAJ8446583.1"/>
    <property type="molecule type" value="Genomic_DNA"/>
</dbReference>
<comment type="caution">
    <text evidence="1">The sequence shown here is derived from an EMBL/GenBank/DDBJ whole genome shotgun (WGS) entry which is preliminary data.</text>
</comment>
<reference evidence="1" key="1">
    <citation type="submission" date="2022-04" db="EMBL/GenBank/DDBJ databases">
        <title>Carnegiea gigantea Genome sequencing and assembly v2.</title>
        <authorList>
            <person name="Copetti D."/>
            <person name="Sanderson M.J."/>
            <person name="Burquez A."/>
            <person name="Wojciechowski M.F."/>
        </authorList>
    </citation>
    <scope>NUCLEOTIDE SEQUENCE</scope>
    <source>
        <strain evidence="1">SGP5-SGP5p</strain>
        <tissue evidence="1">Aerial part</tissue>
    </source>
</reference>
<accession>A0A9Q1KPM7</accession>
<dbReference type="Proteomes" id="UP001153076">
    <property type="component" value="Unassembled WGS sequence"/>
</dbReference>
<evidence type="ECO:0000313" key="2">
    <source>
        <dbReference type="Proteomes" id="UP001153076"/>
    </source>
</evidence>
<dbReference type="AlphaFoldDB" id="A0A9Q1KPM7"/>
<sequence>MKVASAIVQRILIDMRSSPQSLSWSRPLLAGAVNLSLQPPRPPSPSSTSPSSACNWLPLHPTFCAQPEEYADASDHDLANFSTNVRLVEAYTAKKSMRETRVCTEASPAACGEDPCSPWDPPVVGDPRPSSGVRWPTDCTCLLTPWTILLLDGGSPALKGVKVKAAVASCPSLAHGRSQEPKSTKENSRGISVRTFLACISTRLRYSSLRTRLTSAATCSAMASPYSRGNYFACACSAQEKRESGQSHKKSLSTRGASSTLRKIFKDKQACSHQEKVISKIFQPRQPIHRLIGFLSLDLLRFHLGPFWTSTTRAMKEGISLG</sequence>
<name>A0A9Q1KPM7_9CARY</name>
<protein>
    <submittedName>
        <fullName evidence="1">Uncharacterized protein</fullName>
    </submittedName>
</protein>
<evidence type="ECO:0000313" key="1">
    <source>
        <dbReference type="EMBL" id="KAJ8446583.1"/>
    </source>
</evidence>
<gene>
    <name evidence="1" type="ORF">Cgig2_019736</name>
</gene>
<keyword evidence="2" id="KW-1185">Reference proteome</keyword>
<organism evidence="1 2">
    <name type="scientific">Carnegiea gigantea</name>
    <dbReference type="NCBI Taxonomy" id="171969"/>
    <lineage>
        <taxon>Eukaryota</taxon>
        <taxon>Viridiplantae</taxon>
        <taxon>Streptophyta</taxon>
        <taxon>Embryophyta</taxon>
        <taxon>Tracheophyta</taxon>
        <taxon>Spermatophyta</taxon>
        <taxon>Magnoliopsida</taxon>
        <taxon>eudicotyledons</taxon>
        <taxon>Gunneridae</taxon>
        <taxon>Pentapetalae</taxon>
        <taxon>Caryophyllales</taxon>
        <taxon>Cactineae</taxon>
        <taxon>Cactaceae</taxon>
        <taxon>Cactoideae</taxon>
        <taxon>Echinocereeae</taxon>
        <taxon>Carnegiea</taxon>
    </lineage>
</organism>